<reference evidence="1 2" key="1">
    <citation type="submission" date="2020-08" db="EMBL/GenBank/DDBJ databases">
        <title>Sequencing the genomes of 1000 actinobacteria strains.</title>
        <authorList>
            <person name="Klenk H.-P."/>
        </authorList>
    </citation>
    <scope>NUCLEOTIDE SEQUENCE [LARGE SCALE GENOMIC DNA]</scope>
    <source>
        <strain evidence="1 2">DSM 41530</strain>
    </source>
</reference>
<evidence type="ECO:0000313" key="2">
    <source>
        <dbReference type="Proteomes" id="UP000530530"/>
    </source>
</evidence>
<dbReference type="Gene3D" id="3.90.1200.10">
    <property type="match status" value="1"/>
</dbReference>
<evidence type="ECO:0008006" key="3">
    <source>
        <dbReference type="Google" id="ProtNLM"/>
    </source>
</evidence>
<sequence length="269" mass="29596">MVTMRMHWEDLPAATREAVAARTGPIYRAATADKGLNSEIAATLETRAGRIFVKGLSCDHPRVWTQQRETAINPHVAPLAPRLLWTINDGTWNLLGFEYLDGHPADYSPRSDDLPLVAEAIITLSGVRAPVGIVLKQIEQRFADYLDSPDDAELLRGETLLHTDWTPDNVLIVDNAARVVDWAWPTRGAAWIDAACWVVWLIAAGHTPSDAEQWAAKTPAWSPAPARALDVFATAQQRLWAGIAADAPDVEWKQALAAAAGQWATYRRP</sequence>
<accession>A0ABR6LPY4</accession>
<keyword evidence="2" id="KW-1185">Reference proteome</keyword>
<dbReference type="Proteomes" id="UP000530530">
    <property type="component" value="Unassembled WGS sequence"/>
</dbReference>
<protein>
    <recommendedName>
        <fullName evidence="3">Aminoglycoside phosphotransferase</fullName>
    </recommendedName>
</protein>
<gene>
    <name evidence="1" type="ORF">BJY27_005376</name>
</gene>
<dbReference type="SUPFAM" id="SSF56112">
    <property type="entry name" value="Protein kinase-like (PK-like)"/>
    <property type="match status" value="1"/>
</dbReference>
<comment type="caution">
    <text evidence="1">The sequence shown here is derived from an EMBL/GenBank/DDBJ whole genome shotgun (WGS) entry which is preliminary data.</text>
</comment>
<evidence type="ECO:0000313" key="1">
    <source>
        <dbReference type="EMBL" id="MBB4784415.1"/>
    </source>
</evidence>
<organism evidence="1 2">
    <name type="scientific">Streptomyces rapamycinicus</name>
    <dbReference type="NCBI Taxonomy" id="1226757"/>
    <lineage>
        <taxon>Bacteria</taxon>
        <taxon>Bacillati</taxon>
        <taxon>Actinomycetota</taxon>
        <taxon>Actinomycetes</taxon>
        <taxon>Kitasatosporales</taxon>
        <taxon>Streptomycetaceae</taxon>
        <taxon>Streptomyces</taxon>
        <taxon>Streptomyces violaceusniger group</taxon>
    </lineage>
</organism>
<proteinExistence type="predicted"/>
<dbReference type="EMBL" id="JACHNG010000001">
    <property type="protein sequence ID" value="MBB4784415.1"/>
    <property type="molecule type" value="Genomic_DNA"/>
</dbReference>
<name>A0ABR6LPY4_9ACTN</name>
<dbReference type="InterPro" id="IPR011009">
    <property type="entry name" value="Kinase-like_dom_sf"/>
</dbReference>